<proteinExistence type="inferred from homology"/>
<comment type="caution">
    <text evidence="8">The sequence shown here is derived from an EMBL/GenBank/DDBJ whole genome shotgun (WGS) entry which is preliminary data.</text>
</comment>
<evidence type="ECO:0000256" key="2">
    <source>
        <dbReference type="ARBA" id="ARBA00022692"/>
    </source>
</evidence>
<evidence type="ECO:0000259" key="7">
    <source>
        <dbReference type="PROSITE" id="PS51012"/>
    </source>
</evidence>
<evidence type="ECO:0000256" key="5">
    <source>
        <dbReference type="ARBA" id="ARBA00023251"/>
    </source>
</evidence>
<reference evidence="8 9" key="1">
    <citation type="submission" date="2018-12" db="EMBL/GenBank/DDBJ databases">
        <title>Glycomyces sp. YIM 121974 draft genome.</title>
        <authorList>
            <person name="Li Q."/>
        </authorList>
    </citation>
    <scope>NUCLEOTIDE SEQUENCE [LARGE SCALE GENOMIC DNA]</scope>
    <source>
        <strain evidence="8 9">YIM 121974</strain>
    </source>
</reference>
<keyword evidence="6" id="KW-0813">Transport</keyword>
<evidence type="ECO:0000256" key="6">
    <source>
        <dbReference type="RuleBase" id="RU361157"/>
    </source>
</evidence>
<dbReference type="GO" id="GO:0140359">
    <property type="term" value="F:ABC-type transporter activity"/>
    <property type="evidence" value="ECO:0007669"/>
    <property type="project" value="InterPro"/>
</dbReference>
<comment type="subcellular location">
    <subcellularLocation>
        <location evidence="6">Cell membrane</location>
        <topology evidence="6">Multi-pass membrane protein</topology>
    </subcellularLocation>
    <subcellularLocation>
        <location evidence="1">Membrane</location>
        <topology evidence="1">Multi-pass membrane protein</topology>
    </subcellularLocation>
</comment>
<dbReference type="AlphaFoldDB" id="A0A426UU41"/>
<dbReference type="RefSeq" id="WP_125249173.1">
    <property type="nucleotide sequence ID" value="NZ_RSEB01000005.1"/>
</dbReference>
<feature type="transmembrane region" description="Helical" evidence="6">
    <location>
        <begin position="137"/>
        <end position="164"/>
    </location>
</feature>
<evidence type="ECO:0000313" key="8">
    <source>
        <dbReference type="EMBL" id="RRR97369.1"/>
    </source>
</evidence>
<dbReference type="PIRSF" id="PIRSF006648">
    <property type="entry name" value="DrrB"/>
    <property type="match status" value="1"/>
</dbReference>
<feature type="domain" description="ABC transmembrane type-2" evidence="7">
    <location>
        <begin position="59"/>
        <end position="286"/>
    </location>
</feature>
<feature type="transmembrane region" description="Helical" evidence="6">
    <location>
        <begin position="90"/>
        <end position="116"/>
    </location>
</feature>
<protein>
    <recommendedName>
        <fullName evidence="6">Transport permease protein</fullName>
    </recommendedName>
</protein>
<name>A0A426UU41_9ACTN</name>
<feature type="transmembrane region" description="Helical" evidence="6">
    <location>
        <begin position="260"/>
        <end position="280"/>
    </location>
</feature>
<feature type="transmembrane region" description="Helical" evidence="6">
    <location>
        <begin position="203"/>
        <end position="223"/>
    </location>
</feature>
<dbReference type="Pfam" id="PF01061">
    <property type="entry name" value="ABC2_membrane"/>
    <property type="match status" value="1"/>
</dbReference>
<comment type="similarity">
    <text evidence="6">Belongs to the ABC-2 integral membrane protein family.</text>
</comment>
<gene>
    <name evidence="8" type="ORF">EIW28_18345</name>
</gene>
<dbReference type="PANTHER" id="PTHR43229">
    <property type="entry name" value="NODULATION PROTEIN J"/>
    <property type="match status" value="1"/>
</dbReference>
<keyword evidence="2 6" id="KW-0812">Transmembrane</keyword>
<evidence type="ECO:0000313" key="9">
    <source>
        <dbReference type="Proteomes" id="UP000277256"/>
    </source>
</evidence>
<evidence type="ECO:0000256" key="3">
    <source>
        <dbReference type="ARBA" id="ARBA00022989"/>
    </source>
</evidence>
<dbReference type="GO" id="GO:0046677">
    <property type="term" value="P:response to antibiotic"/>
    <property type="evidence" value="ECO:0007669"/>
    <property type="project" value="UniProtKB-KW"/>
</dbReference>
<keyword evidence="6" id="KW-1003">Cell membrane</keyword>
<organism evidence="8 9">
    <name type="scientific">Glycomyces terrestris</name>
    <dbReference type="NCBI Taxonomy" id="2493553"/>
    <lineage>
        <taxon>Bacteria</taxon>
        <taxon>Bacillati</taxon>
        <taxon>Actinomycetota</taxon>
        <taxon>Actinomycetes</taxon>
        <taxon>Glycomycetales</taxon>
        <taxon>Glycomycetaceae</taxon>
        <taxon>Glycomyces</taxon>
    </lineage>
</organism>
<feature type="transmembrane region" description="Helical" evidence="6">
    <location>
        <begin position="170"/>
        <end position="191"/>
    </location>
</feature>
<dbReference type="Proteomes" id="UP000277256">
    <property type="component" value="Unassembled WGS sequence"/>
</dbReference>
<dbReference type="InterPro" id="IPR047817">
    <property type="entry name" value="ABC2_TM_bact-type"/>
</dbReference>
<keyword evidence="9" id="KW-1185">Reference proteome</keyword>
<dbReference type="PROSITE" id="PS51012">
    <property type="entry name" value="ABC_TM2"/>
    <property type="match status" value="1"/>
</dbReference>
<evidence type="ECO:0000256" key="4">
    <source>
        <dbReference type="ARBA" id="ARBA00023136"/>
    </source>
</evidence>
<dbReference type="InterPro" id="IPR051784">
    <property type="entry name" value="Nod_factor_ABC_transporter"/>
</dbReference>
<sequence length="286" mass="31150">MAVTETKTKSENEAAAAPVEKERLRRLLAQGERPAAPSAFASARAFAWRSMLKIKHVPEQLGDILVFPILMLLMFTYLFGGAIAGGTGDYLQFLLPGIMVMSIVMTTIYTGMSVNIDINKGVSDRFRTLPIWRAAPMVGYLLADMFRYAAAGAIMFGTGMVMGYRPAGGAVGVLLGVGLLLVFCFAFSWVWTWLGLVTRSEKTVMSISMSIMFPLTFLSNIMVDPATMPGWLQPVVENTPISQLVDGVRGLFDGTSPSTAILTTLIWSAGFTAVFGFLTLRAYNRK</sequence>
<dbReference type="InterPro" id="IPR013525">
    <property type="entry name" value="ABC2_TM"/>
</dbReference>
<evidence type="ECO:0000256" key="1">
    <source>
        <dbReference type="ARBA" id="ARBA00004141"/>
    </source>
</evidence>
<feature type="transmembrane region" description="Helical" evidence="6">
    <location>
        <begin position="61"/>
        <end position="84"/>
    </location>
</feature>
<dbReference type="EMBL" id="RSEB01000005">
    <property type="protein sequence ID" value="RRR97369.1"/>
    <property type="molecule type" value="Genomic_DNA"/>
</dbReference>
<keyword evidence="3 6" id="KW-1133">Transmembrane helix</keyword>
<keyword evidence="4 6" id="KW-0472">Membrane</keyword>
<keyword evidence="5" id="KW-0046">Antibiotic resistance</keyword>
<dbReference type="OrthoDB" id="8988363at2"/>
<accession>A0A426UU41</accession>
<dbReference type="InterPro" id="IPR000412">
    <property type="entry name" value="ABC_2_transport"/>
</dbReference>
<dbReference type="PANTHER" id="PTHR43229:SF2">
    <property type="entry name" value="NODULATION PROTEIN J"/>
    <property type="match status" value="1"/>
</dbReference>
<dbReference type="GO" id="GO:0043190">
    <property type="term" value="C:ATP-binding cassette (ABC) transporter complex"/>
    <property type="evidence" value="ECO:0007669"/>
    <property type="project" value="InterPro"/>
</dbReference>